<protein>
    <submittedName>
        <fullName evidence="1">Uncharacterized protein</fullName>
    </submittedName>
</protein>
<evidence type="ECO:0000313" key="1">
    <source>
        <dbReference type="EMBL" id="QJA50200.1"/>
    </source>
</evidence>
<dbReference type="EMBL" id="MT144180">
    <property type="protein sequence ID" value="QJA50200.1"/>
    <property type="molecule type" value="Genomic_DNA"/>
</dbReference>
<reference evidence="1" key="1">
    <citation type="submission" date="2020-03" db="EMBL/GenBank/DDBJ databases">
        <title>The deep terrestrial virosphere.</title>
        <authorList>
            <person name="Holmfeldt K."/>
            <person name="Nilsson E."/>
            <person name="Simone D."/>
            <person name="Lopez-Fernandez M."/>
            <person name="Wu X."/>
            <person name="de Brujin I."/>
            <person name="Lundin D."/>
            <person name="Andersson A."/>
            <person name="Bertilsson S."/>
            <person name="Dopson M."/>
        </authorList>
    </citation>
    <scope>NUCLEOTIDE SEQUENCE</scope>
    <source>
        <strain evidence="1">TM448A01637</strain>
        <strain evidence="2">TM448B01497</strain>
    </source>
</reference>
<sequence length="58" mass="6777">MYKDNQEFTPIEEIINMALHKIAEKYEIDVELVTMILRDYDIQVGGQLRMATLTFGLN</sequence>
<name>A0A6H1ZSM5_9ZZZZ</name>
<evidence type="ECO:0000313" key="2">
    <source>
        <dbReference type="EMBL" id="QJH99145.1"/>
    </source>
</evidence>
<dbReference type="AlphaFoldDB" id="A0A6H1ZSM5"/>
<dbReference type="EMBL" id="MT144771">
    <property type="protein sequence ID" value="QJH99145.1"/>
    <property type="molecule type" value="Genomic_DNA"/>
</dbReference>
<organism evidence="1">
    <name type="scientific">viral metagenome</name>
    <dbReference type="NCBI Taxonomy" id="1070528"/>
    <lineage>
        <taxon>unclassified sequences</taxon>
        <taxon>metagenomes</taxon>
        <taxon>organismal metagenomes</taxon>
    </lineage>
</organism>
<accession>A0A6H1ZSM5</accession>
<proteinExistence type="predicted"/>
<gene>
    <name evidence="1" type="ORF">TM448A01637_0011</name>
    <name evidence="2" type="ORF">TM448B01497_0010</name>
</gene>